<feature type="region of interest" description="Disordered" evidence="1">
    <location>
        <begin position="15"/>
        <end position="49"/>
    </location>
</feature>
<gene>
    <name evidence="2" type="ORF">I5Q82_00345</name>
</gene>
<feature type="compositionally biased region" description="Basic and acidic residues" evidence="1">
    <location>
        <begin position="36"/>
        <end position="49"/>
    </location>
</feature>
<evidence type="ECO:0000256" key="1">
    <source>
        <dbReference type="SAM" id="MobiDB-lite"/>
    </source>
</evidence>
<sequence length="49" mass="5051">MEYKIQAVKLAKDLGGVKGAGKGNPPPAVGSLQKAENIDNIKSGADHSF</sequence>
<evidence type="ECO:0000313" key="2">
    <source>
        <dbReference type="EMBL" id="QQR30239.1"/>
    </source>
</evidence>
<dbReference type="Proteomes" id="UP000596035">
    <property type="component" value="Chromosome"/>
</dbReference>
<protein>
    <submittedName>
        <fullName evidence="2">Uncharacterized protein</fullName>
    </submittedName>
</protein>
<evidence type="ECO:0000313" key="3">
    <source>
        <dbReference type="Proteomes" id="UP000596035"/>
    </source>
</evidence>
<name>A0AA92LBI4_9FIRM</name>
<reference evidence="2 3" key="1">
    <citation type="submission" date="2020-11" db="EMBL/GenBank/DDBJ databases">
        <title>Closed and high quality bacterial genomes of the OMM12 community.</title>
        <authorList>
            <person name="Marbouty M."/>
            <person name="Lamy-Besnier Q."/>
            <person name="Debarbieux L."/>
            <person name="Koszul R."/>
        </authorList>
    </citation>
    <scope>NUCLEOTIDE SEQUENCE [LARGE SCALE GENOMIC DNA]</scope>
    <source>
        <strain evidence="2 3">KB18</strain>
    </source>
</reference>
<accession>A0AA92LBI4</accession>
<organism evidence="2 3">
    <name type="scientific">Acutalibacter muris</name>
    <dbReference type="NCBI Taxonomy" id="1796620"/>
    <lineage>
        <taxon>Bacteria</taxon>
        <taxon>Bacillati</taxon>
        <taxon>Bacillota</taxon>
        <taxon>Clostridia</taxon>
        <taxon>Eubacteriales</taxon>
        <taxon>Acutalibacteraceae</taxon>
        <taxon>Acutalibacter</taxon>
    </lineage>
</organism>
<dbReference type="EMBL" id="CP065321">
    <property type="protein sequence ID" value="QQR30239.1"/>
    <property type="molecule type" value="Genomic_DNA"/>
</dbReference>
<dbReference type="RefSeq" id="WP_157130717.1">
    <property type="nucleotide sequence ID" value="NZ_CP021422.1"/>
</dbReference>
<proteinExistence type="predicted"/>
<dbReference type="AlphaFoldDB" id="A0AA92LBI4"/>